<sequence length="144" mass="15573">MVTSAHNLLLINRSPCQYSSPEAGAPHLKNAQAPARPSLHVSLSRRWQVRWQDRSPVLGWWWLPPSDTEPATSSASRDTQYSFDRFPTLSGYALITPCGGMPTPTTPSPPHTPLPSPPTTRSTPPTANASTPSAYSTNCPKPTA</sequence>
<accession>A0A369J257</accession>
<gene>
    <name evidence="2" type="ORF">Hypma_003415</name>
</gene>
<comment type="caution">
    <text evidence="2">The sequence shown here is derived from an EMBL/GenBank/DDBJ whole genome shotgun (WGS) entry which is preliminary data.</text>
</comment>
<keyword evidence="3" id="KW-1185">Reference proteome</keyword>
<dbReference type="InParanoid" id="A0A369J257"/>
<dbReference type="Proteomes" id="UP000076154">
    <property type="component" value="Unassembled WGS sequence"/>
</dbReference>
<feature type="compositionally biased region" description="Low complexity" evidence="1">
    <location>
        <begin position="119"/>
        <end position="137"/>
    </location>
</feature>
<name>A0A369J257_HYPMA</name>
<proteinExistence type="predicted"/>
<evidence type="ECO:0000313" key="3">
    <source>
        <dbReference type="Proteomes" id="UP000076154"/>
    </source>
</evidence>
<feature type="compositionally biased region" description="Pro residues" evidence="1">
    <location>
        <begin position="104"/>
        <end position="118"/>
    </location>
</feature>
<evidence type="ECO:0000313" key="2">
    <source>
        <dbReference type="EMBL" id="RDB16081.1"/>
    </source>
</evidence>
<reference evidence="2" key="1">
    <citation type="submission" date="2018-04" db="EMBL/GenBank/DDBJ databases">
        <title>Whole genome sequencing of Hypsizygus marmoreus.</title>
        <authorList>
            <person name="Choi I.-G."/>
            <person name="Min B."/>
            <person name="Kim J.-G."/>
            <person name="Kim S."/>
            <person name="Oh Y.-L."/>
            <person name="Kong W.-S."/>
            <person name="Park H."/>
            <person name="Jeong J."/>
            <person name="Song E.-S."/>
        </authorList>
    </citation>
    <scope>NUCLEOTIDE SEQUENCE [LARGE SCALE GENOMIC DNA]</scope>
    <source>
        <strain evidence="2">51987-8</strain>
    </source>
</reference>
<dbReference type="AlphaFoldDB" id="A0A369J257"/>
<feature type="region of interest" description="Disordered" evidence="1">
    <location>
        <begin position="94"/>
        <end position="144"/>
    </location>
</feature>
<evidence type="ECO:0000256" key="1">
    <source>
        <dbReference type="SAM" id="MobiDB-lite"/>
    </source>
</evidence>
<organism evidence="2 3">
    <name type="scientific">Hypsizygus marmoreus</name>
    <name type="common">White beech mushroom</name>
    <name type="synonym">Agaricus marmoreus</name>
    <dbReference type="NCBI Taxonomy" id="39966"/>
    <lineage>
        <taxon>Eukaryota</taxon>
        <taxon>Fungi</taxon>
        <taxon>Dikarya</taxon>
        <taxon>Basidiomycota</taxon>
        <taxon>Agaricomycotina</taxon>
        <taxon>Agaricomycetes</taxon>
        <taxon>Agaricomycetidae</taxon>
        <taxon>Agaricales</taxon>
        <taxon>Tricholomatineae</taxon>
        <taxon>Lyophyllaceae</taxon>
        <taxon>Hypsizygus</taxon>
    </lineage>
</organism>
<dbReference type="EMBL" id="LUEZ02000136">
    <property type="protein sequence ID" value="RDB16081.1"/>
    <property type="molecule type" value="Genomic_DNA"/>
</dbReference>
<protein>
    <submittedName>
        <fullName evidence="2">Uncharacterized protein</fullName>
    </submittedName>
</protein>
<dbReference type="OrthoDB" id="20734at2759"/>